<dbReference type="GO" id="GO:0048038">
    <property type="term" value="F:quinone binding"/>
    <property type="evidence" value="ECO:0007669"/>
    <property type="project" value="UniProtKB-KW"/>
</dbReference>
<evidence type="ECO:0000256" key="6">
    <source>
        <dbReference type="ARBA" id="ARBA00022719"/>
    </source>
</evidence>
<evidence type="ECO:0000256" key="14">
    <source>
        <dbReference type="ARBA" id="ARBA00034078"/>
    </source>
</evidence>
<accession>A0A1I5N493</accession>
<evidence type="ECO:0000256" key="2">
    <source>
        <dbReference type="ARBA" id="ARBA00004370"/>
    </source>
</evidence>
<comment type="cofactor">
    <cofactor evidence="1">
        <name>[4Fe-4S] cluster</name>
        <dbReference type="ChEBI" id="CHEBI:49883"/>
    </cofactor>
</comment>
<dbReference type="PROSITE" id="PS51669">
    <property type="entry name" value="4FE4S_MOW_BIS_MGD"/>
    <property type="match status" value="1"/>
</dbReference>
<keyword evidence="8" id="KW-0677">Repeat</keyword>
<dbReference type="InterPro" id="IPR036010">
    <property type="entry name" value="2Fe-2S_ferredoxin-like_sf"/>
</dbReference>
<evidence type="ECO:0000256" key="8">
    <source>
        <dbReference type="ARBA" id="ARBA00022737"/>
    </source>
</evidence>
<evidence type="ECO:0000256" key="7">
    <source>
        <dbReference type="ARBA" id="ARBA00022723"/>
    </source>
</evidence>
<dbReference type="GO" id="GO:0042773">
    <property type="term" value="P:ATP synthesis coupled electron transport"/>
    <property type="evidence" value="ECO:0007669"/>
    <property type="project" value="InterPro"/>
</dbReference>
<keyword evidence="4" id="KW-0004">4Fe-4S</keyword>
<dbReference type="InterPro" id="IPR019574">
    <property type="entry name" value="NADH_UbQ_OxRdtase_Gsu_4Fe4S-bd"/>
</dbReference>
<feature type="domain" description="4Fe-4S Mo/W bis-MGD-type" evidence="17">
    <location>
        <begin position="214"/>
        <end position="274"/>
    </location>
</feature>
<evidence type="ECO:0000256" key="9">
    <source>
        <dbReference type="ARBA" id="ARBA00022967"/>
    </source>
</evidence>
<dbReference type="InterPro" id="IPR006656">
    <property type="entry name" value="Mopterin_OxRdtase"/>
</dbReference>
<dbReference type="InterPro" id="IPR001041">
    <property type="entry name" value="2Fe-2S_ferredoxin-type"/>
</dbReference>
<evidence type="ECO:0000313" key="19">
    <source>
        <dbReference type="EMBL" id="SFP16629.1"/>
    </source>
</evidence>
<dbReference type="PROSITE" id="PS51379">
    <property type="entry name" value="4FE4S_FER_2"/>
    <property type="match status" value="1"/>
</dbReference>
<keyword evidence="12" id="KW-0520">NAD</keyword>
<evidence type="ECO:0000259" key="15">
    <source>
        <dbReference type="PROSITE" id="PS51085"/>
    </source>
</evidence>
<dbReference type="GO" id="GO:0016491">
    <property type="term" value="F:oxidoreductase activity"/>
    <property type="evidence" value="ECO:0007669"/>
    <property type="project" value="InterPro"/>
</dbReference>
<dbReference type="Pfam" id="PF13510">
    <property type="entry name" value="Fer2_4"/>
    <property type="match status" value="1"/>
</dbReference>
<protein>
    <submittedName>
        <fullName evidence="19">NADH dehydrogenase subunit G</fullName>
    </submittedName>
</protein>
<keyword evidence="20" id="KW-1185">Reference proteome</keyword>
<dbReference type="Gene3D" id="3.30.70.20">
    <property type="match status" value="1"/>
</dbReference>
<dbReference type="SUPFAM" id="SSF53706">
    <property type="entry name" value="Formate dehydrogenase/DMSO reductase, domains 1-3"/>
    <property type="match status" value="1"/>
</dbReference>
<keyword evidence="7" id="KW-0479">Metal-binding</keyword>
<dbReference type="AlphaFoldDB" id="A0A1I5N493"/>
<dbReference type="Pfam" id="PF00384">
    <property type="entry name" value="Molybdopterin"/>
    <property type="match status" value="1"/>
</dbReference>
<dbReference type="InterPro" id="IPR006963">
    <property type="entry name" value="Mopterin_OxRdtase_4Fe-4S_dom"/>
</dbReference>
<dbReference type="Gene3D" id="3.40.228.10">
    <property type="entry name" value="Dimethylsulfoxide Reductase, domain 2"/>
    <property type="match status" value="1"/>
</dbReference>
<evidence type="ECO:0000313" key="20">
    <source>
        <dbReference type="Proteomes" id="UP000199227"/>
    </source>
</evidence>
<dbReference type="Pfam" id="PF22117">
    <property type="entry name" value="Fer4_Nqo3"/>
    <property type="match status" value="1"/>
</dbReference>
<dbReference type="CDD" id="cd00207">
    <property type="entry name" value="fer2"/>
    <property type="match status" value="1"/>
</dbReference>
<dbReference type="PANTHER" id="PTHR43105:SF10">
    <property type="entry name" value="NADH-QUINONE OXIDOREDUCTASE SUBUNIT G"/>
    <property type="match status" value="1"/>
</dbReference>
<comment type="cofactor">
    <cofactor evidence="14">
        <name>[2Fe-2S] cluster</name>
        <dbReference type="ChEBI" id="CHEBI:190135"/>
    </cofactor>
</comment>
<feature type="domain" description="4Fe-4S His(Cys)3-ligated-type" evidence="18">
    <location>
        <begin position="78"/>
        <end position="117"/>
    </location>
</feature>
<organism evidence="19 20">
    <name type="scientific">Hydrogenimonas thermophila</name>
    <dbReference type="NCBI Taxonomy" id="223786"/>
    <lineage>
        <taxon>Bacteria</taxon>
        <taxon>Pseudomonadati</taxon>
        <taxon>Campylobacterota</taxon>
        <taxon>Epsilonproteobacteria</taxon>
        <taxon>Campylobacterales</taxon>
        <taxon>Hydrogenimonadaceae</taxon>
        <taxon>Hydrogenimonas</taxon>
    </lineage>
</organism>
<dbReference type="FunFam" id="3.10.20.740:FF:000004">
    <property type="entry name" value="NADH-quinone oxidoreductase"/>
    <property type="match status" value="1"/>
</dbReference>
<dbReference type="OrthoDB" id="9816402at2"/>
<dbReference type="InterPro" id="IPR000283">
    <property type="entry name" value="NADH_UbQ_OxRdtase_75kDa_su_CS"/>
</dbReference>
<dbReference type="GO" id="GO:0016020">
    <property type="term" value="C:membrane"/>
    <property type="evidence" value="ECO:0007669"/>
    <property type="project" value="UniProtKB-SubCell"/>
</dbReference>
<evidence type="ECO:0000256" key="4">
    <source>
        <dbReference type="ARBA" id="ARBA00022485"/>
    </source>
</evidence>
<dbReference type="InterPro" id="IPR054351">
    <property type="entry name" value="NADH_UbQ_OxRdtase_ferredoxin"/>
</dbReference>
<keyword evidence="13" id="KW-0472">Membrane</keyword>
<evidence type="ECO:0000256" key="3">
    <source>
        <dbReference type="ARBA" id="ARBA00005404"/>
    </source>
</evidence>
<dbReference type="PROSITE" id="PS00198">
    <property type="entry name" value="4FE4S_FER_1"/>
    <property type="match status" value="1"/>
</dbReference>
<dbReference type="PROSITE" id="PS51839">
    <property type="entry name" value="4FE4S_HC3"/>
    <property type="match status" value="1"/>
</dbReference>
<evidence type="ECO:0000259" key="18">
    <source>
        <dbReference type="PROSITE" id="PS51839"/>
    </source>
</evidence>
<dbReference type="InterPro" id="IPR050123">
    <property type="entry name" value="Prok_molybdopt-oxidoreductase"/>
</dbReference>
<gene>
    <name evidence="19" type="ORF">SAMN05216234_10850</name>
</gene>
<proteinExistence type="inferred from homology"/>
<dbReference type="STRING" id="223786.SAMN05216234_10850"/>
<dbReference type="Pfam" id="PF10588">
    <property type="entry name" value="NADH-G_4Fe-4S_3"/>
    <property type="match status" value="1"/>
</dbReference>
<dbReference type="GO" id="GO:0051539">
    <property type="term" value="F:4 iron, 4 sulfur cluster binding"/>
    <property type="evidence" value="ECO:0007669"/>
    <property type="project" value="UniProtKB-KW"/>
</dbReference>
<evidence type="ECO:0000256" key="12">
    <source>
        <dbReference type="ARBA" id="ARBA00023027"/>
    </source>
</evidence>
<dbReference type="InterPro" id="IPR017900">
    <property type="entry name" value="4Fe4S_Fe_S_CS"/>
</dbReference>
<comment type="subcellular location">
    <subcellularLocation>
        <location evidence="2">Membrane</location>
    </subcellularLocation>
</comment>
<dbReference type="GO" id="GO:0051537">
    <property type="term" value="F:2 iron, 2 sulfur cluster binding"/>
    <property type="evidence" value="ECO:0007669"/>
    <property type="project" value="UniProtKB-KW"/>
</dbReference>
<dbReference type="SUPFAM" id="SSF54292">
    <property type="entry name" value="2Fe-2S ferredoxin-like"/>
    <property type="match status" value="1"/>
</dbReference>
<dbReference type="GO" id="GO:0046872">
    <property type="term" value="F:metal ion binding"/>
    <property type="evidence" value="ECO:0007669"/>
    <property type="project" value="UniProtKB-KW"/>
</dbReference>
<dbReference type="PROSITE" id="PS51085">
    <property type="entry name" value="2FE2S_FER_2"/>
    <property type="match status" value="1"/>
</dbReference>
<feature type="domain" description="4Fe-4S ferredoxin-type" evidence="16">
    <location>
        <begin position="175"/>
        <end position="205"/>
    </location>
</feature>
<evidence type="ECO:0000256" key="1">
    <source>
        <dbReference type="ARBA" id="ARBA00001966"/>
    </source>
</evidence>
<evidence type="ECO:0000259" key="17">
    <source>
        <dbReference type="PROSITE" id="PS51669"/>
    </source>
</evidence>
<keyword evidence="5" id="KW-0001">2Fe-2S</keyword>
<dbReference type="Gene3D" id="3.10.20.740">
    <property type="match status" value="1"/>
</dbReference>
<evidence type="ECO:0000256" key="10">
    <source>
        <dbReference type="ARBA" id="ARBA00023004"/>
    </source>
</evidence>
<keyword evidence="9" id="KW-1278">Translocase</keyword>
<dbReference type="SMART" id="SM00929">
    <property type="entry name" value="NADH-G_4Fe-4S_3"/>
    <property type="match status" value="1"/>
</dbReference>
<evidence type="ECO:0000256" key="13">
    <source>
        <dbReference type="ARBA" id="ARBA00023136"/>
    </source>
</evidence>
<evidence type="ECO:0000256" key="5">
    <source>
        <dbReference type="ARBA" id="ARBA00022714"/>
    </source>
</evidence>
<dbReference type="RefSeq" id="WP_092911537.1">
    <property type="nucleotide sequence ID" value="NZ_CP136592.1"/>
</dbReference>
<evidence type="ECO:0000256" key="11">
    <source>
        <dbReference type="ARBA" id="ARBA00023014"/>
    </source>
</evidence>
<dbReference type="PROSITE" id="PS00641">
    <property type="entry name" value="COMPLEX1_75K_1"/>
    <property type="match status" value="1"/>
</dbReference>
<reference evidence="19 20" key="1">
    <citation type="submission" date="2016-10" db="EMBL/GenBank/DDBJ databases">
        <authorList>
            <person name="de Groot N.N."/>
        </authorList>
    </citation>
    <scope>NUCLEOTIDE SEQUENCE [LARGE SCALE GENOMIC DNA]</scope>
    <source>
        <strain evidence="19 20">EP1-55-1</strain>
    </source>
</reference>
<keyword evidence="11" id="KW-0411">Iron-sulfur</keyword>
<feature type="domain" description="2Fe-2S ferredoxin-type" evidence="15">
    <location>
        <begin position="1"/>
        <end position="78"/>
    </location>
</feature>
<dbReference type="Proteomes" id="UP000199227">
    <property type="component" value="Unassembled WGS sequence"/>
</dbReference>
<dbReference type="InterPro" id="IPR017896">
    <property type="entry name" value="4Fe4S_Fe-S-bd"/>
</dbReference>
<sequence>MITLTIDGQRIEAKKGDTILQAARRAGLYIPTMCYLTKVKPIASCRLCVVEVEGADGFILSCQAPALDGMEVRTNSAELFSHRQNIMKLYDVNHPLECGVCDKSGACDLQNKTLEFGVDTQEFSAKEHKRDLKKWDFIGYDESLCILCEKCVHVCNEVIGDDAIEIHYGGYGSKIQPKGTEELECTNCGECVAVCPVGALTSTNFQYSANAWELEKIPASCAHCSAGCSLYYERKYAGACEASEKKLYRVTNEFEFSTLCGAGRFGFDFENRVEGKDKEAFNKAIESFKKADTIRFTSRITNEEAMILQKLKEKYGYKLLNEDARKYQKFLESYATMSGKTLFNGSLESLADADGVIVIGSRILTDNPAVRYHITMASKRHNARVIYMHPMEDKQMQNVVTQFVKYEVGTEEGVIAMLAKTMLEGKVDIKKIENYLNDLDDGYLSAESNVGEEELEEIQKTLKRCKRIAVVIGEDCINHSRAEQIARFAALFERFGGMSVLPVAPKTNSLGVALICDLDEKAGEYVIGYNAPGDFVLSSLGDGDLDMPALNQQEGTFTTLNKRVVPTNVALPFNGYVLNDLANALGVEARYTIDYTEKLPQERGFEAVRFDDIPYYFTNQDGEVRGYELKRMKHSVDSTLEEVADLPEFNGAILYRCDPVLQFGPQTYKASQLSKEEPILYGSAQFAMAAKLKEGVRVRLNVEGVEMERVFKIDPDLKGTIALNPTFDLGLREDLLSSIYRYSQSKIEEVG</sequence>
<dbReference type="EMBL" id="FOXB01000008">
    <property type="protein sequence ID" value="SFP16629.1"/>
    <property type="molecule type" value="Genomic_DNA"/>
</dbReference>
<evidence type="ECO:0000259" key="16">
    <source>
        <dbReference type="PROSITE" id="PS51379"/>
    </source>
</evidence>
<dbReference type="GO" id="GO:0008137">
    <property type="term" value="F:NADH dehydrogenase (ubiquinone) activity"/>
    <property type="evidence" value="ECO:0007669"/>
    <property type="project" value="InterPro"/>
</dbReference>
<dbReference type="Gene3D" id="3.40.50.740">
    <property type="match status" value="1"/>
</dbReference>
<keyword evidence="6" id="KW-0874">Quinone</keyword>
<name>A0A1I5N493_9BACT</name>
<dbReference type="SUPFAM" id="SSF54862">
    <property type="entry name" value="4Fe-4S ferredoxins"/>
    <property type="match status" value="1"/>
</dbReference>
<dbReference type="FunFam" id="3.30.70.20:FF:000035">
    <property type="entry name" value="Iron hydrogenase 1"/>
    <property type="match status" value="1"/>
</dbReference>
<comment type="similarity">
    <text evidence="3">Belongs to the complex I 75 kDa subunit family.</text>
</comment>
<dbReference type="PANTHER" id="PTHR43105">
    <property type="entry name" value="RESPIRATORY NITRATE REDUCTASE"/>
    <property type="match status" value="1"/>
</dbReference>
<keyword evidence="10" id="KW-0408">Iron</keyword>